<evidence type="ECO:0000313" key="3">
    <source>
        <dbReference type="Proteomes" id="UP000584824"/>
    </source>
</evidence>
<evidence type="ECO:0000313" key="2">
    <source>
        <dbReference type="EMBL" id="MBB4104073.1"/>
    </source>
</evidence>
<evidence type="ECO:0000259" key="1">
    <source>
        <dbReference type="Pfam" id="PF07475"/>
    </source>
</evidence>
<dbReference type="EMBL" id="JACIDU010000010">
    <property type="protein sequence ID" value="MBB4104073.1"/>
    <property type="molecule type" value="Genomic_DNA"/>
</dbReference>
<dbReference type="Gene3D" id="3.40.50.300">
    <property type="entry name" value="P-loop containing nucleotide triphosphate hydrolases"/>
    <property type="match status" value="1"/>
</dbReference>
<dbReference type="AlphaFoldDB" id="A0A7W6K2M3"/>
<dbReference type="RefSeq" id="WP_183793167.1">
    <property type="nucleotide sequence ID" value="NZ_JACIDU010000010.1"/>
</dbReference>
<name>A0A7W6K2M3_9HYPH</name>
<dbReference type="GO" id="GO:0000155">
    <property type="term" value="F:phosphorelay sensor kinase activity"/>
    <property type="evidence" value="ECO:0007669"/>
    <property type="project" value="InterPro"/>
</dbReference>
<sequence>MAETPAPASNVHATAIVVGTVGIVFIGPSGSGKSKLAFACLAAARRARLFAALIADDQIFIEGVNGHVIARRPEPIAGLMEFRCTGIGTVESLPHALMHLAVHPVISAESERLPAENETVTLTGTISLPLLRLPVDTLDPLAVLGVFQRELHFW</sequence>
<keyword evidence="2" id="KW-0808">Transferase</keyword>
<accession>A0A7W6K2M3</accession>
<feature type="domain" description="HPr kinase/phosphorylase C-terminal" evidence="1">
    <location>
        <begin position="6"/>
        <end position="93"/>
    </location>
</feature>
<keyword evidence="2" id="KW-0418">Kinase</keyword>
<organism evidence="2 3">
    <name type="scientific">Allorhizobium borbori</name>
    <dbReference type="NCBI Taxonomy" id="485907"/>
    <lineage>
        <taxon>Bacteria</taxon>
        <taxon>Pseudomonadati</taxon>
        <taxon>Pseudomonadota</taxon>
        <taxon>Alphaproteobacteria</taxon>
        <taxon>Hyphomicrobiales</taxon>
        <taxon>Rhizobiaceae</taxon>
        <taxon>Rhizobium/Agrobacterium group</taxon>
        <taxon>Allorhizobium</taxon>
    </lineage>
</organism>
<keyword evidence="3" id="KW-1185">Reference proteome</keyword>
<gene>
    <name evidence="2" type="ORF">GGQ66_002646</name>
</gene>
<dbReference type="Pfam" id="PF07475">
    <property type="entry name" value="Hpr_kinase_C"/>
    <property type="match status" value="1"/>
</dbReference>
<dbReference type="InterPro" id="IPR011104">
    <property type="entry name" value="Hpr_kin/Pase_C"/>
</dbReference>
<protein>
    <submittedName>
        <fullName evidence="2">Serine kinase of HPr protein (Carbohydrate metabolism regulator)</fullName>
    </submittedName>
</protein>
<proteinExistence type="predicted"/>
<dbReference type="GO" id="GO:0006109">
    <property type="term" value="P:regulation of carbohydrate metabolic process"/>
    <property type="evidence" value="ECO:0007669"/>
    <property type="project" value="InterPro"/>
</dbReference>
<dbReference type="SUPFAM" id="SSF53795">
    <property type="entry name" value="PEP carboxykinase-like"/>
    <property type="match status" value="1"/>
</dbReference>
<reference evidence="2 3" key="1">
    <citation type="submission" date="2020-08" db="EMBL/GenBank/DDBJ databases">
        <title>Genomic Encyclopedia of Type Strains, Phase IV (KMG-IV): sequencing the most valuable type-strain genomes for metagenomic binning, comparative biology and taxonomic classification.</title>
        <authorList>
            <person name="Goeker M."/>
        </authorList>
    </citation>
    <scope>NUCLEOTIDE SEQUENCE [LARGE SCALE GENOMIC DNA]</scope>
    <source>
        <strain evidence="2 3">DSM 26385</strain>
    </source>
</reference>
<comment type="caution">
    <text evidence="2">The sequence shown here is derived from an EMBL/GenBank/DDBJ whole genome shotgun (WGS) entry which is preliminary data.</text>
</comment>
<dbReference type="Proteomes" id="UP000584824">
    <property type="component" value="Unassembled WGS sequence"/>
</dbReference>
<dbReference type="InterPro" id="IPR027417">
    <property type="entry name" value="P-loop_NTPase"/>
</dbReference>
<dbReference type="GO" id="GO:0005524">
    <property type="term" value="F:ATP binding"/>
    <property type="evidence" value="ECO:0007669"/>
    <property type="project" value="InterPro"/>
</dbReference>